<dbReference type="InterPro" id="IPR013320">
    <property type="entry name" value="ConA-like_dom_sf"/>
</dbReference>
<proteinExistence type="predicted"/>
<dbReference type="PROSITE" id="PS51762">
    <property type="entry name" value="GH16_2"/>
    <property type="match status" value="1"/>
</dbReference>
<keyword evidence="3" id="KW-1185">Reference proteome</keyword>
<dbReference type="GO" id="GO:0009251">
    <property type="term" value="P:glucan catabolic process"/>
    <property type="evidence" value="ECO:0007669"/>
    <property type="project" value="TreeGrafter"/>
</dbReference>
<organism evidence="2 3">
    <name type="scientific">Serendipita vermifera MAFF 305830</name>
    <dbReference type="NCBI Taxonomy" id="933852"/>
    <lineage>
        <taxon>Eukaryota</taxon>
        <taxon>Fungi</taxon>
        <taxon>Dikarya</taxon>
        <taxon>Basidiomycota</taxon>
        <taxon>Agaricomycotina</taxon>
        <taxon>Agaricomycetes</taxon>
        <taxon>Sebacinales</taxon>
        <taxon>Serendipitaceae</taxon>
        <taxon>Serendipita</taxon>
    </lineage>
</organism>
<accession>A0A0C3ALF1</accession>
<sequence length="284" mass="30813">MTFDDPTHGLVNYVDRDTAFNLGLAYVREDGVAVMKVDNTTSLQSGEKRNSVRIHTSKGYGQGLFIVDIAQMPYGCSVWPAFWSNGDNWPAGGEIDIIEGTQNSTINQSTLHTTPGCQLDTTKQASAEGTPDSFASFTGEVATTICDSNVDFNSGCGIRYTSTKSYGIGLNGAGGAVYATLWNEEGIRVWHFARADVPEDITSQTPNPDAWGPPVAFFSSDSCPMSQFFTDQSFIFNITLCGDLAGGAANFNGAGCPGTCQDFVMDPNNFRYAMWKVNYFRVYN</sequence>
<reference evidence="3" key="2">
    <citation type="submission" date="2015-01" db="EMBL/GenBank/DDBJ databases">
        <title>Evolutionary Origins and Diversification of the Mycorrhizal Mutualists.</title>
        <authorList>
            <consortium name="DOE Joint Genome Institute"/>
            <consortium name="Mycorrhizal Genomics Consortium"/>
            <person name="Kohler A."/>
            <person name="Kuo A."/>
            <person name="Nagy L.G."/>
            <person name="Floudas D."/>
            <person name="Copeland A."/>
            <person name="Barry K.W."/>
            <person name="Cichocki N."/>
            <person name="Veneault-Fourrey C."/>
            <person name="LaButti K."/>
            <person name="Lindquist E.A."/>
            <person name="Lipzen A."/>
            <person name="Lundell T."/>
            <person name="Morin E."/>
            <person name="Murat C."/>
            <person name="Riley R."/>
            <person name="Ohm R."/>
            <person name="Sun H."/>
            <person name="Tunlid A."/>
            <person name="Henrissat B."/>
            <person name="Grigoriev I.V."/>
            <person name="Hibbett D.S."/>
            <person name="Martin F."/>
        </authorList>
    </citation>
    <scope>NUCLEOTIDE SEQUENCE [LARGE SCALE GENOMIC DNA]</scope>
    <source>
        <strain evidence="3">MAFF 305830</strain>
    </source>
</reference>
<protein>
    <submittedName>
        <fullName evidence="2">Glycoside hydrolase family 16 protein</fullName>
    </submittedName>
</protein>
<dbReference type="PANTHER" id="PTHR10963">
    <property type="entry name" value="GLYCOSYL HYDROLASE-RELATED"/>
    <property type="match status" value="1"/>
</dbReference>
<name>A0A0C3ALF1_SERVB</name>
<keyword evidence="2" id="KW-0378">Hydrolase</keyword>
<dbReference type="Gene3D" id="2.60.120.200">
    <property type="match status" value="1"/>
</dbReference>
<dbReference type="EMBL" id="KN824314">
    <property type="protein sequence ID" value="KIM25420.1"/>
    <property type="molecule type" value="Genomic_DNA"/>
</dbReference>
<feature type="domain" description="GH16" evidence="1">
    <location>
        <begin position="1"/>
        <end position="253"/>
    </location>
</feature>
<dbReference type="CDD" id="cd02181">
    <property type="entry name" value="GH16_fungal_Lam16A_glucanase"/>
    <property type="match status" value="1"/>
</dbReference>
<dbReference type="OrthoDB" id="192832at2759"/>
<dbReference type="InterPro" id="IPR000757">
    <property type="entry name" value="Beta-glucanase-like"/>
</dbReference>
<dbReference type="SUPFAM" id="SSF49899">
    <property type="entry name" value="Concanavalin A-like lectins/glucanases"/>
    <property type="match status" value="1"/>
</dbReference>
<dbReference type="STRING" id="933852.A0A0C3ALF1"/>
<dbReference type="InterPro" id="IPR050546">
    <property type="entry name" value="Glycosyl_Hydrlase_16"/>
</dbReference>
<evidence type="ECO:0000313" key="2">
    <source>
        <dbReference type="EMBL" id="KIM25420.1"/>
    </source>
</evidence>
<evidence type="ECO:0000313" key="3">
    <source>
        <dbReference type="Proteomes" id="UP000054097"/>
    </source>
</evidence>
<gene>
    <name evidence="2" type="ORF">M408DRAFT_17299</name>
</gene>
<dbReference type="HOGENOM" id="CLU_016972_0_0_1"/>
<dbReference type="GO" id="GO:0004553">
    <property type="term" value="F:hydrolase activity, hydrolyzing O-glycosyl compounds"/>
    <property type="evidence" value="ECO:0007669"/>
    <property type="project" value="InterPro"/>
</dbReference>
<dbReference type="PANTHER" id="PTHR10963:SF24">
    <property type="entry name" value="GLYCOSIDASE C21B10.07-RELATED"/>
    <property type="match status" value="1"/>
</dbReference>
<dbReference type="AlphaFoldDB" id="A0A0C3ALF1"/>
<dbReference type="Pfam" id="PF26113">
    <property type="entry name" value="GH16_XgeA"/>
    <property type="match status" value="1"/>
</dbReference>
<dbReference type="Proteomes" id="UP000054097">
    <property type="component" value="Unassembled WGS sequence"/>
</dbReference>
<reference evidence="2 3" key="1">
    <citation type="submission" date="2014-04" db="EMBL/GenBank/DDBJ databases">
        <authorList>
            <consortium name="DOE Joint Genome Institute"/>
            <person name="Kuo A."/>
            <person name="Zuccaro A."/>
            <person name="Kohler A."/>
            <person name="Nagy L.G."/>
            <person name="Floudas D."/>
            <person name="Copeland A."/>
            <person name="Barry K.W."/>
            <person name="Cichocki N."/>
            <person name="Veneault-Fourrey C."/>
            <person name="LaButti K."/>
            <person name="Lindquist E.A."/>
            <person name="Lipzen A."/>
            <person name="Lundell T."/>
            <person name="Morin E."/>
            <person name="Murat C."/>
            <person name="Sun H."/>
            <person name="Tunlid A."/>
            <person name="Henrissat B."/>
            <person name="Grigoriev I.V."/>
            <person name="Hibbett D.S."/>
            <person name="Martin F."/>
            <person name="Nordberg H.P."/>
            <person name="Cantor M.N."/>
            <person name="Hua S.X."/>
        </authorList>
    </citation>
    <scope>NUCLEOTIDE SEQUENCE [LARGE SCALE GENOMIC DNA]</scope>
    <source>
        <strain evidence="2 3">MAFF 305830</strain>
    </source>
</reference>
<evidence type="ECO:0000259" key="1">
    <source>
        <dbReference type="PROSITE" id="PS51762"/>
    </source>
</evidence>